<feature type="transmembrane region" description="Helical" evidence="1">
    <location>
        <begin position="29"/>
        <end position="54"/>
    </location>
</feature>
<keyword evidence="1" id="KW-1133">Transmembrane helix</keyword>
<comment type="caution">
    <text evidence="3">The sequence shown here is derived from an EMBL/GenBank/DDBJ whole genome shotgun (WGS) entry which is preliminary data.</text>
</comment>
<evidence type="ECO:0000256" key="1">
    <source>
        <dbReference type="SAM" id="Phobius"/>
    </source>
</evidence>
<proteinExistence type="predicted"/>
<sequence>MATHKLWIGSVGKKCYIWLMNEKTGPKDVFLQLLNIIALYVSAGMFISLIFSYIDIWLPDALSENYYTLLAARSSVRWAIASLIVVFPVYIWATWFLNKGYAATPEKREMKIRKWLLYFTLFAAGIIVIGDFVTLIYNFLQGELTLRFLLKILAVLAAAGGVFGYYILDIKNKAPQKIFAYGVSAIMLIAIVAGFFVAGSPKEERARRFDDQRTQHLQMIQSEIINFWIKKAALPKTLEELNDPIRGVAIPKDPESGAEYVYEITDKENFKLCATFNQPSLDQASASMPKRAALSYPLENIYYGNENWAHNSGQTCFDRKIDKDLYKPEKPR</sequence>
<feature type="domain" description="DUF5671" evidence="2">
    <location>
        <begin position="28"/>
        <end position="165"/>
    </location>
</feature>
<keyword evidence="1" id="KW-0472">Membrane</keyword>
<feature type="transmembrane region" description="Helical" evidence="1">
    <location>
        <begin position="115"/>
        <end position="136"/>
    </location>
</feature>
<dbReference type="Pfam" id="PF18920">
    <property type="entry name" value="DUF5671"/>
    <property type="match status" value="1"/>
</dbReference>
<feature type="transmembrane region" description="Helical" evidence="1">
    <location>
        <begin position="75"/>
        <end position="95"/>
    </location>
</feature>
<organism evidence="3 4">
    <name type="scientific">Candidatus Giovannonibacteria bacterium RIFCSPLOWO2_12_FULL_43_26</name>
    <dbReference type="NCBI Taxonomy" id="1798363"/>
    <lineage>
        <taxon>Bacteria</taxon>
        <taxon>Candidatus Giovannoniibacteriota</taxon>
    </lineage>
</organism>
<keyword evidence="1" id="KW-0812">Transmembrane</keyword>
<dbReference type="EMBL" id="MFIP01000021">
    <property type="protein sequence ID" value="OGF91830.1"/>
    <property type="molecule type" value="Genomic_DNA"/>
</dbReference>
<gene>
    <name evidence="3" type="ORF">A3H05_00130</name>
</gene>
<evidence type="ECO:0000313" key="3">
    <source>
        <dbReference type="EMBL" id="OGF91830.1"/>
    </source>
</evidence>
<evidence type="ECO:0000259" key="2">
    <source>
        <dbReference type="Pfam" id="PF18920"/>
    </source>
</evidence>
<protein>
    <recommendedName>
        <fullName evidence="2">DUF5671 domain-containing protein</fullName>
    </recommendedName>
</protein>
<dbReference type="InterPro" id="IPR043728">
    <property type="entry name" value="DUF5671"/>
</dbReference>
<name>A0A1F5XVA6_9BACT</name>
<feature type="transmembrane region" description="Helical" evidence="1">
    <location>
        <begin position="148"/>
        <end position="167"/>
    </location>
</feature>
<dbReference type="AlphaFoldDB" id="A0A1F5XVA6"/>
<feature type="transmembrane region" description="Helical" evidence="1">
    <location>
        <begin position="179"/>
        <end position="198"/>
    </location>
</feature>
<accession>A0A1F5XVA6</accession>
<evidence type="ECO:0000313" key="4">
    <source>
        <dbReference type="Proteomes" id="UP000177334"/>
    </source>
</evidence>
<reference evidence="3 4" key="1">
    <citation type="journal article" date="2016" name="Nat. Commun.">
        <title>Thousands of microbial genomes shed light on interconnected biogeochemical processes in an aquifer system.</title>
        <authorList>
            <person name="Anantharaman K."/>
            <person name="Brown C.T."/>
            <person name="Hug L.A."/>
            <person name="Sharon I."/>
            <person name="Castelle C.J."/>
            <person name="Probst A.J."/>
            <person name="Thomas B.C."/>
            <person name="Singh A."/>
            <person name="Wilkins M.J."/>
            <person name="Karaoz U."/>
            <person name="Brodie E.L."/>
            <person name="Williams K.H."/>
            <person name="Hubbard S.S."/>
            <person name="Banfield J.F."/>
        </authorList>
    </citation>
    <scope>NUCLEOTIDE SEQUENCE [LARGE SCALE GENOMIC DNA]</scope>
</reference>
<dbReference type="Proteomes" id="UP000177334">
    <property type="component" value="Unassembled WGS sequence"/>
</dbReference>